<feature type="compositionally biased region" description="Polar residues" evidence="5">
    <location>
        <begin position="440"/>
        <end position="454"/>
    </location>
</feature>
<evidence type="ECO:0000259" key="7">
    <source>
        <dbReference type="PROSITE" id="PS50111"/>
    </source>
</evidence>
<dbReference type="Pfam" id="PF00672">
    <property type="entry name" value="HAMP"/>
    <property type="match status" value="1"/>
</dbReference>
<evidence type="ECO:0000256" key="5">
    <source>
        <dbReference type="SAM" id="MobiDB-lite"/>
    </source>
</evidence>
<keyword evidence="2 4" id="KW-0807">Transducer</keyword>
<organism evidence="9 10">
    <name type="scientific">Enterovibrio qingdaonensis</name>
    <dbReference type="NCBI Taxonomy" id="2899818"/>
    <lineage>
        <taxon>Bacteria</taxon>
        <taxon>Pseudomonadati</taxon>
        <taxon>Pseudomonadota</taxon>
        <taxon>Gammaproteobacteria</taxon>
        <taxon>Vibrionales</taxon>
        <taxon>Vibrionaceae</taxon>
        <taxon>Enterovibrio</taxon>
    </lineage>
</organism>
<name>A0ABT5QGP4_9GAMM</name>
<dbReference type="CDD" id="cd11386">
    <property type="entry name" value="MCP_signal"/>
    <property type="match status" value="1"/>
</dbReference>
<feature type="domain" description="Methyl-accepting transducer" evidence="7">
    <location>
        <begin position="393"/>
        <end position="629"/>
    </location>
</feature>
<keyword evidence="6" id="KW-0472">Membrane</keyword>
<dbReference type="CDD" id="cd06225">
    <property type="entry name" value="HAMP"/>
    <property type="match status" value="1"/>
</dbReference>
<dbReference type="SUPFAM" id="SSF58104">
    <property type="entry name" value="Methyl-accepting chemotaxis protein (MCP) signaling domain"/>
    <property type="match status" value="1"/>
</dbReference>
<keyword evidence="10" id="KW-1185">Reference proteome</keyword>
<dbReference type="Gene3D" id="1.10.287.950">
    <property type="entry name" value="Methyl-accepting chemotaxis protein"/>
    <property type="match status" value="1"/>
</dbReference>
<accession>A0ABT5QGP4</accession>
<evidence type="ECO:0000256" key="2">
    <source>
        <dbReference type="ARBA" id="ARBA00023224"/>
    </source>
</evidence>
<dbReference type="PANTHER" id="PTHR32089">
    <property type="entry name" value="METHYL-ACCEPTING CHEMOTAXIS PROTEIN MCPB"/>
    <property type="match status" value="1"/>
</dbReference>
<evidence type="ECO:0000256" key="4">
    <source>
        <dbReference type="PROSITE-ProRule" id="PRU00284"/>
    </source>
</evidence>
<comment type="similarity">
    <text evidence="3">Belongs to the methyl-accepting chemotaxis (MCP) protein family.</text>
</comment>
<dbReference type="SMART" id="SM00304">
    <property type="entry name" value="HAMP"/>
    <property type="match status" value="1"/>
</dbReference>
<proteinExistence type="inferred from homology"/>
<evidence type="ECO:0000259" key="8">
    <source>
        <dbReference type="PROSITE" id="PS50885"/>
    </source>
</evidence>
<protein>
    <submittedName>
        <fullName evidence="9">Methyl-accepting chemotaxis protein</fullName>
    </submittedName>
</protein>
<dbReference type="PROSITE" id="PS50111">
    <property type="entry name" value="CHEMOTAXIS_TRANSDUC_2"/>
    <property type="match status" value="1"/>
</dbReference>
<feature type="domain" description="HAMP" evidence="8">
    <location>
        <begin position="347"/>
        <end position="388"/>
    </location>
</feature>
<dbReference type="PROSITE" id="PS50885">
    <property type="entry name" value="HAMP"/>
    <property type="match status" value="1"/>
</dbReference>
<gene>
    <name evidence="9" type="ORF">LRP49_02940</name>
</gene>
<dbReference type="Pfam" id="PF00015">
    <property type="entry name" value="MCPsignal"/>
    <property type="match status" value="1"/>
</dbReference>
<evidence type="ECO:0000313" key="9">
    <source>
        <dbReference type="EMBL" id="MDD1780147.1"/>
    </source>
</evidence>
<keyword evidence="6" id="KW-0812">Transmembrane</keyword>
<dbReference type="InterPro" id="IPR003660">
    <property type="entry name" value="HAMP_dom"/>
</dbReference>
<dbReference type="PANTHER" id="PTHR32089:SF120">
    <property type="entry name" value="METHYL-ACCEPTING CHEMOTAXIS PROTEIN TLPQ"/>
    <property type="match status" value="1"/>
</dbReference>
<evidence type="ECO:0000313" key="10">
    <source>
        <dbReference type="Proteomes" id="UP001149821"/>
    </source>
</evidence>
<sequence>MRRSRGLSARYDTNDRNGTISNNKKVLPVLSFRLKDLSFRASVLSPIMIMGVLISSLAWWLYSDRTEEEHSYQQERAIRVENLQVANDIGIEMWRARLAVALTWGNPRDMQRIRETEQTLNQLLDEFDNYHPDNEPGRKLKQLVPEYVAEARSTFNYFHTVDKAVKHGVSGSGKIFDQYALHISEGAYTGEWQRKALTAFNHLRTAAVYYNGFVSGMRESYLDTAIKNINAAVSILEQNLADTVTANTYRVAKRYQEAMMMLDKDLKAYHQAHRASLDAGAKVNDALIDLQNLLGEQGFIFADEGLRQRELSNQITIALLFGALATAVGFSLILVRGMQAQLQLPLNAAEAIGNQDLSQSYVDDGKNEFGELSRSLDKMRLNIREVLGQIVESSAQLSSASEEVSAISIQSSANMHSQQEQLDSLSAAMEEMRTTSADIASNAESSAHATSNAAKSAHVGGEAIEQTVRAIRSVEQEMSVTTDNIRQLVEESQRIGSIVDVINGIADQTNLLALNAAIEAARAGEQGRGFAVVADEVRSLATRTQSSTEEIGNIIKRLQEQAIAAETTMTESVAKMAQGVDAVNRSGEVIQDMNLSVSNIFDMSSQIASATEQQTAVSEELGGNVLRITQASSEVTEGAQQTTRACEELSSLANQLHGMTSKFKL</sequence>
<dbReference type="SMART" id="SM00283">
    <property type="entry name" value="MA"/>
    <property type="match status" value="1"/>
</dbReference>
<dbReference type="InterPro" id="IPR004089">
    <property type="entry name" value="MCPsignal_dom"/>
</dbReference>
<comment type="subcellular location">
    <subcellularLocation>
        <location evidence="1">Membrane</location>
    </subcellularLocation>
</comment>
<reference evidence="9" key="1">
    <citation type="submission" date="2021-12" db="EMBL/GenBank/DDBJ databases">
        <title>Enterovibrio ZSDZ35 sp. nov. and Enterovibrio ZSDZ42 sp. nov., isolated from coastal seawater in Qingdao.</title>
        <authorList>
            <person name="Zhang P."/>
        </authorList>
    </citation>
    <scope>NUCLEOTIDE SEQUENCE</scope>
    <source>
        <strain evidence="9">ZSDZ35</strain>
    </source>
</reference>
<feature type="transmembrane region" description="Helical" evidence="6">
    <location>
        <begin position="43"/>
        <end position="62"/>
    </location>
</feature>
<evidence type="ECO:0000256" key="1">
    <source>
        <dbReference type="ARBA" id="ARBA00004370"/>
    </source>
</evidence>
<evidence type="ECO:0000256" key="3">
    <source>
        <dbReference type="ARBA" id="ARBA00029447"/>
    </source>
</evidence>
<dbReference type="Proteomes" id="UP001149821">
    <property type="component" value="Unassembled WGS sequence"/>
</dbReference>
<comment type="caution">
    <text evidence="9">The sequence shown here is derived from an EMBL/GenBank/DDBJ whole genome shotgun (WGS) entry which is preliminary data.</text>
</comment>
<dbReference type="RefSeq" id="WP_274140106.1">
    <property type="nucleotide sequence ID" value="NZ_JAJUBB010000002.1"/>
</dbReference>
<feature type="transmembrane region" description="Helical" evidence="6">
    <location>
        <begin position="315"/>
        <end position="335"/>
    </location>
</feature>
<dbReference type="EMBL" id="JAJUBB010000002">
    <property type="protein sequence ID" value="MDD1780147.1"/>
    <property type="molecule type" value="Genomic_DNA"/>
</dbReference>
<feature type="region of interest" description="Disordered" evidence="5">
    <location>
        <begin position="440"/>
        <end position="459"/>
    </location>
</feature>
<evidence type="ECO:0000256" key="6">
    <source>
        <dbReference type="SAM" id="Phobius"/>
    </source>
</evidence>
<keyword evidence="6" id="KW-1133">Transmembrane helix</keyword>